<dbReference type="EMBL" id="JANIEK010000016">
    <property type="protein sequence ID" value="MCT4795047.1"/>
    <property type="molecule type" value="Genomic_DNA"/>
</dbReference>
<dbReference type="Proteomes" id="UP001206821">
    <property type="component" value="Unassembled WGS sequence"/>
</dbReference>
<comment type="caution">
    <text evidence="1">The sequence shown here is derived from an EMBL/GenBank/DDBJ whole genome shotgun (WGS) entry which is preliminary data.</text>
</comment>
<name>A0ABT2KVS2_9BACL</name>
<evidence type="ECO:0000313" key="1">
    <source>
        <dbReference type="EMBL" id="MCT4795047.1"/>
    </source>
</evidence>
<proteinExistence type="predicted"/>
<gene>
    <name evidence="1" type="ORF">NQG31_05790</name>
</gene>
<evidence type="ECO:0000313" key="2">
    <source>
        <dbReference type="Proteomes" id="UP001206821"/>
    </source>
</evidence>
<accession>A0ABT2KVS2</accession>
<sequence>MPMRTDHFQAYKQKILDLADLEEATLKSETFLFEADPVKPLEIYYAPFEYVNPDAKVVIAGITPGLYQMRQSFEAIRDLANAPEEEALRSVKQRGSFSGPIRKNLVTMLDDLDLHRHLGIETTLDLFGPANHLVQNTAVLPYPVFYKGKNYNGASPDLLKTDLFRSYIDGMFADEMALLKDALILPMGINVRRAVETLVDRDVIDPARVVSGFPHPSGGNGHRHRIFAENREAMRAHIAEHFKRHPI</sequence>
<reference evidence="1 2" key="1">
    <citation type="submission" date="2022-07" db="EMBL/GenBank/DDBJ databases">
        <title>Genomic and pangenome structural analysis of the polyextremophile Exiguobacterium.</title>
        <authorList>
            <person name="Shen L."/>
        </authorList>
    </citation>
    <scope>NUCLEOTIDE SEQUENCE [LARGE SCALE GENOMIC DNA]</scope>
    <source>
        <strain evidence="1 2">12_1</strain>
    </source>
</reference>
<evidence type="ECO:0008006" key="3">
    <source>
        <dbReference type="Google" id="ProtNLM"/>
    </source>
</evidence>
<organism evidence="1 2">
    <name type="scientific">Exiguobacterium alkaliphilum</name>
    <dbReference type="NCBI Taxonomy" id="1428684"/>
    <lineage>
        <taxon>Bacteria</taxon>
        <taxon>Bacillati</taxon>
        <taxon>Bacillota</taxon>
        <taxon>Bacilli</taxon>
        <taxon>Bacillales</taxon>
        <taxon>Bacillales Family XII. Incertae Sedis</taxon>
        <taxon>Exiguobacterium</taxon>
    </lineage>
</organism>
<dbReference type="RefSeq" id="WP_051690332.1">
    <property type="nucleotide sequence ID" value="NZ_JANIEK010000016.1"/>
</dbReference>
<dbReference type="InterPro" id="IPR036895">
    <property type="entry name" value="Uracil-DNA_glycosylase-like_sf"/>
</dbReference>
<protein>
    <recommendedName>
        <fullName evidence="3">Uracil DNA glycosylase superfamily protein</fullName>
    </recommendedName>
</protein>
<dbReference type="SUPFAM" id="SSF52141">
    <property type="entry name" value="Uracil-DNA glycosylase-like"/>
    <property type="match status" value="1"/>
</dbReference>
<keyword evidence="2" id="KW-1185">Reference proteome</keyword>